<feature type="transmembrane region" description="Helical" evidence="6">
    <location>
        <begin position="269"/>
        <end position="287"/>
    </location>
</feature>
<feature type="transmembrane region" description="Helical" evidence="6">
    <location>
        <begin position="39"/>
        <end position="59"/>
    </location>
</feature>
<dbReference type="InterPro" id="IPR000620">
    <property type="entry name" value="EamA_dom"/>
</dbReference>
<keyword evidence="4 6" id="KW-1133">Transmembrane helix</keyword>
<dbReference type="Pfam" id="PF00892">
    <property type="entry name" value="EamA"/>
    <property type="match status" value="2"/>
</dbReference>
<feature type="transmembrane region" description="Helical" evidence="6">
    <location>
        <begin position="123"/>
        <end position="141"/>
    </location>
</feature>
<feature type="domain" description="EamA" evidence="7">
    <location>
        <begin position="158"/>
        <end position="282"/>
    </location>
</feature>
<evidence type="ECO:0000256" key="2">
    <source>
        <dbReference type="ARBA" id="ARBA00009853"/>
    </source>
</evidence>
<keyword evidence="5 6" id="KW-0472">Membrane</keyword>
<organism evidence="8 9">
    <name type="scientific">Devosia pacifica</name>
    <dbReference type="NCBI Taxonomy" id="1335967"/>
    <lineage>
        <taxon>Bacteria</taxon>
        <taxon>Pseudomonadati</taxon>
        <taxon>Pseudomonadota</taxon>
        <taxon>Alphaproteobacteria</taxon>
        <taxon>Hyphomicrobiales</taxon>
        <taxon>Devosiaceae</taxon>
        <taxon>Devosia</taxon>
    </lineage>
</organism>
<keyword evidence="3 6" id="KW-0812">Transmembrane</keyword>
<protein>
    <recommendedName>
        <fullName evidence="7">EamA domain-containing protein</fullName>
    </recommendedName>
</protein>
<proteinExistence type="inferred from homology"/>
<dbReference type="SUPFAM" id="SSF103481">
    <property type="entry name" value="Multidrug resistance efflux transporter EmrE"/>
    <property type="match status" value="2"/>
</dbReference>
<comment type="subcellular location">
    <subcellularLocation>
        <location evidence="1">Membrane</location>
        <topology evidence="1">Multi-pass membrane protein</topology>
    </subcellularLocation>
</comment>
<evidence type="ECO:0000256" key="1">
    <source>
        <dbReference type="ARBA" id="ARBA00004141"/>
    </source>
</evidence>
<sequence>MRISQATTGILLGLGGVIALCSMDATVKGVGATIPTLQIVTIRYFGAALWLAMFIFATRRAWPQRKNFHRHALRGALFAITATLFFYGATHLPLAVASALGLSAPIYVSLLGVVFLGERLTAGVLIAIALGISGALIIVFAGEPVETLGGSDWMAWAAGIGAPISYAIILVLLKKHSADEHPTSITMAQSIVAGTLTLPLAIAGYVPPSPVAWGQLALIGLLGALGILMIVGGLKRVSASVFSVVDYSSLLWAAALGFVFYAEVPKPEIWLGGALIVAACAMGMRVARAQAGTAG</sequence>
<name>A0A918VR77_9HYPH</name>
<dbReference type="Proteomes" id="UP000646579">
    <property type="component" value="Unassembled WGS sequence"/>
</dbReference>
<gene>
    <name evidence="8" type="ORF">GCM10007989_09180</name>
</gene>
<feature type="domain" description="EamA" evidence="7">
    <location>
        <begin position="8"/>
        <end position="139"/>
    </location>
</feature>
<evidence type="ECO:0000256" key="3">
    <source>
        <dbReference type="ARBA" id="ARBA00022692"/>
    </source>
</evidence>
<evidence type="ECO:0000313" key="8">
    <source>
        <dbReference type="EMBL" id="GHA16308.1"/>
    </source>
</evidence>
<dbReference type="EMBL" id="BMZE01000001">
    <property type="protein sequence ID" value="GHA16308.1"/>
    <property type="molecule type" value="Genomic_DNA"/>
</dbReference>
<reference evidence="8" key="2">
    <citation type="submission" date="2020-09" db="EMBL/GenBank/DDBJ databases">
        <authorList>
            <person name="Sun Q."/>
            <person name="Kim S."/>
        </authorList>
    </citation>
    <scope>NUCLEOTIDE SEQUENCE</scope>
    <source>
        <strain evidence="8">KCTC 32437</strain>
    </source>
</reference>
<evidence type="ECO:0000313" key="9">
    <source>
        <dbReference type="Proteomes" id="UP000646579"/>
    </source>
</evidence>
<evidence type="ECO:0000256" key="6">
    <source>
        <dbReference type="SAM" id="Phobius"/>
    </source>
</evidence>
<feature type="transmembrane region" description="Helical" evidence="6">
    <location>
        <begin position="95"/>
        <end position="116"/>
    </location>
</feature>
<feature type="transmembrane region" description="Helical" evidence="6">
    <location>
        <begin position="185"/>
        <end position="206"/>
    </location>
</feature>
<feature type="transmembrane region" description="Helical" evidence="6">
    <location>
        <begin position="212"/>
        <end position="232"/>
    </location>
</feature>
<evidence type="ECO:0000259" key="7">
    <source>
        <dbReference type="Pfam" id="PF00892"/>
    </source>
</evidence>
<dbReference type="AlphaFoldDB" id="A0A918VR77"/>
<evidence type="ECO:0000256" key="4">
    <source>
        <dbReference type="ARBA" id="ARBA00022989"/>
    </source>
</evidence>
<dbReference type="PANTHER" id="PTHR22911">
    <property type="entry name" value="ACYL-MALONYL CONDENSING ENZYME-RELATED"/>
    <property type="match status" value="1"/>
</dbReference>
<dbReference type="RefSeq" id="WP_189423828.1">
    <property type="nucleotide sequence ID" value="NZ_BMZE01000001.1"/>
</dbReference>
<comment type="caution">
    <text evidence="8">The sequence shown here is derived from an EMBL/GenBank/DDBJ whole genome shotgun (WGS) entry which is preliminary data.</text>
</comment>
<feature type="transmembrane region" description="Helical" evidence="6">
    <location>
        <begin position="71"/>
        <end position="89"/>
    </location>
</feature>
<dbReference type="GO" id="GO:0016020">
    <property type="term" value="C:membrane"/>
    <property type="evidence" value="ECO:0007669"/>
    <property type="project" value="UniProtKB-SubCell"/>
</dbReference>
<evidence type="ECO:0000256" key="5">
    <source>
        <dbReference type="ARBA" id="ARBA00023136"/>
    </source>
</evidence>
<comment type="similarity">
    <text evidence="2">Belongs to the drug/metabolite transporter (DMT) superfamily. 10 TMS drug/metabolite exporter (DME) (TC 2.A.7.3) family.</text>
</comment>
<reference evidence="8" key="1">
    <citation type="journal article" date="2014" name="Int. J. Syst. Evol. Microbiol.">
        <title>Complete genome sequence of Corynebacterium casei LMG S-19264T (=DSM 44701T), isolated from a smear-ripened cheese.</title>
        <authorList>
            <consortium name="US DOE Joint Genome Institute (JGI-PGF)"/>
            <person name="Walter F."/>
            <person name="Albersmeier A."/>
            <person name="Kalinowski J."/>
            <person name="Ruckert C."/>
        </authorList>
    </citation>
    <scope>NUCLEOTIDE SEQUENCE</scope>
    <source>
        <strain evidence="8">KCTC 32437</strain>
    </source>
</reference>
<dbReference type="PANTHER" id="PTHR22911:SF6">
    <property type="entry name" value="SOLUTE CARRIER FAMILY 35 MEMBER G1"/>
    <property type="match status" value="1"/>
</dbReference>
<keyword evidence="9" id="KW-1185">Reference proteome</keyword>
<feature type="transmembrane region" description="Helical" evidence="6">
    <location>
        <begin position="244"/>
        <end position="263"/>
    </location>
</feature>
<feature type="transmembrane region" description="Helical" evidence="6">
    <location>
        <begin position="153"/>
        <end position="173"/>
    </location>
</feature>
<dbReference type="InterPro" id="IPR037185">
    <property type="entry name" value="EmrE-like"/>
</dbReference>
<accession>A0A918VR77</accession>